<accession>A0A2G2XSE4</accession>
<dbReference type="Proteomes" id="UP000224567">
    <property type="component" value="Unassembled WGS sequence"/>
</dbReference>
<gene>
    <name evidence="2" type="ORF">CQW23_02775</name>
</gene>
<dbReference type="OrthoDB" id="1328731at2759"/>
<name>A0A2G2XSE4_CAPBA</name>
<proteinExistence type="predicted"/>
<dbReference type="AlphaFoldDB" id="A0A2G2XSE4"/>
<sequence>MEALDAAVINVNNTSFLPNSNPLTPEVVPPSFGADKSKEPSGGKVPALLFSDISKEPSGDKVPTLLFSSSSPPSVLRPESSSRIIATQWETPSTTETACAANGDGF</sequence>
<dbReference type="EMBL" id="MLFT02000001">
    <property type="protein sequence ID" value="PHT60412.1"/>
    <property type="molecule type" value="Genomic_DNA"/>
</dbReference>
<organism evidence="2 3">
    <name type="scientific">Capsicum baccatum</name>
    <name type="common">Peruvian pepper</name>
    <dbReference type="NCBI Taxonomy" id="33114"/>
    <lineage>
        <taxon>Eukaryota</taxon>
        <taxon>Viridiplantae</taxon>
        <taxon>Streptophyta</taxon>
        <taxon>Embryophyta</taxon>
        <taxon>Tracheophyta</taxon>
        <taxon>Spermatophyta</taxon>
        <taxon>Magnoliopsida</taxon>
        <taxon>eudicotyledons</taxon>
        <taxon>Gunneridae</taxon>
        <taxon>Pentapetalae</taxon>
        <taxon>asterids</taxon>
        <taxon>lamiids</taxon>
        <taxon>Solanales</taxon>
        <taxon>Solanaceae</taxon>
        <taxon>Solanoideae</taxon>
        <taxon>Capsiceae</taxon>
        <taxon>Capsicum</taxon>
    </lineage>
</organism>
<dbReference type="STRING" id="33114.A0A2G2XSE4"/>
<reference evidence="2 3" key="1">
    <citation type="journal article" date="2017" name="Genome Biol.">
        <title>New reference genome sequences of hot pepper reveal the massive evolution of plant disease-resistance genes by retroduplication.</title>
        <authorList>
            <person name="Kim S."/>
            <person name="Park J."/>
            <person name="Yeom S.I."/>
            <person name="Kim Y.M."/>
            <person name="Seo E."/>
            <person name="Kim K.T."/>
            <person name="Kim M.S."/>
            <person name="Lee J.M."/>
            <person name="Cheong K."/>
            <person name="Shin H.S."/>
            <person name="Kim S.B."/>
            <person name="Han K."/>
            <person name="Lee J."/>
            <person name="Park M."/>
            <person name="Lee H.A."/>
            <person name="Lee H.Y."/>
            <person name="Lee Y."/>
            <person name="Oh S."/>
            <person name="Lee J.H."/>
            <person name="Choi E."/>
            <person name="Choi E."/>
            <person name="Lee S.E."/>
            <person name="Jeon J."/>
            <person name="Kim H."/>
            <person name="Choi G."/>
            <person name="Song H."/>
            <person name="Lee J."/>
            <person name="Lee S.C."/>
            <person name="Kwon J.K."/>
            <person name="Lee H.Y."/>
            <person name="Koo N."/>
            <person name="Hong Y."/>
            <person name="Kim R.W."/>
            <person name="Kang W.H."/>
            <person name="Huh J.H."/>
            <person name="Kang B.C."/>
            <person name="Yang T.J."/>
            <person name="Lee Y.H."/>
            <person name="Bennetzen J.L."/>
            <person name="Choi D."/>
        </authorList>
    </citation>
    <scope>NUCLEOTIDE SEQUENCE [LARGE SCALE GENOMIC DNA]</scope>
    <source>
        <strain evidence="3">cv. PBC81</strain>
    </source>
</reference>
<feature type="compositionally biased region" description="Polar residues" evidence="1">
    <location>
        <begin position="14"/>
        <end position="23"/>
    </location>
</feature>
<protein>
    <submittedName>
        <fullName evidence="2">Uncharacterized protein</fullName>
    </submittedName>
</protein>
<reference evidence="3" key="2">
    <citation type="journal article" date="2017" name="J. Anim. Genet.">
        <title>Multiple reference genome sequences of hot pepper reveal the massive evolution of plant disease resistance genes by retroduplication.</title>
        <authorList>
            <person name="Kim S."/>
            <person name="Park J."/>
            <person name="Yeom S.-I."/>
            <person name="Kim Y.-M."/>
            <person name="Seo E."/>
            <person name="Kim K.-T."/>
            <person name="Kim M.-S."/>
            <person name="Lee J.M."/>
            <person name="Cheong K."/>
            <person name="Shin H.-S."/>
            <person name="Kim S.-B."/>
            <person name="Han K."/>
            <person name="Lee J."/>
            <person name="Park M."/>
            <person name="Lee H.-A."/>
            <person name="Lee H.-Y."/>
            <person name="Lee Y."/>
            <person name="Oh S."/>
            <person name="Lee J.H."/>
            <person name="Choi E."/>
            <person name="Choi E."/>
            <person name="Lee S.E."/>
            <person name="Jeon J."/>
            <person name="Kim H."/>
            <person name="Choi G."/>
            <person name="Song H."/>
            <person name="Lee J."/>
            <person name="Lee S.-C."/>
            <person name="Kwon J.-K."/>
            <person name="Lee H.-Y."/>
            <person name="Koo N."/>
            <person name="Hong Y."/>
            <person name="Kim R.W."/>
            <person name="Kang W.-H."/>
            <person name="Huh J.H."/>
            <person name="Kang B.-C."/>
            <person name="Yang T.-J."/>
            <person name="Lee Y.-H."/>
            <person name="Bennetzen J.L."/>
            <person name="Choi D."/>
        </authorList>
    </citation>
    <scope>NUCLEOTIDE SEQUENCE [LARGE SCALE GENOMIC DNA]</scope>
    <source>
        <strain evidence="3">cv. PBC81</strain>
    </source>
</reference>
<keyword evidence="3" id="KW-1185">Reference proteome</keyword>
<comment type="caution">
    <text evidence="2">The sequence shown here is derived from an EMBL/GenBank/DDBJ whole genome shotgun (WGS) entry which is preliminary data.</text>
</comment>
<feature type="region of interest" description="Disordered" evidence="1">
    <location>
        <begin position="14"/>
        <end position="45"/>
    </location>
</feature>
<evidence type="ECO:0000313" key="3">
    <source>
        <dbReference type="Proteomes" id="UP000224567"/>
    </source>
</evidence>
<evidence type="ECO:0000313" key="2">
    <source>
        <dbReference type="EMBL" id="PHT60412.1"/>
    </source>
</evidence>
<evidence type="ECO:0000256" key="1">
    <source>
        <dbReference type="SAM" id="MobiDB-lite"/>
    </source>
</evidence>